<accession>A0ABR1ALZ1</accession>
<sequence length="95" mass="10764">MPEESNTTNESIPGTWMTNSHYKWASVVEHCASDCVCVSFIGSGGISWRNEVMNAGRQEPAEELDVVPWQASRYSRLDFQVPDMRKIENRQGVQT</sequence>
<comment type="caution">
    <text evidence="1">The sequence shown here is derived from an EMBL/GenBank/DDBJ whole genome shotgun (WGS) entry which is preliminary data.</text>
</comment>
<gene>
    <name evidence="1" type="ORF">RUM44_002106</name>
</gene>
<evidence type="ECO:0000313" key="2">
    <source>
        <dbReference type="Proteomes" id="UP001359485"/>
    </source>
</evidence>
<name>A0ABR1ALZ1_POLSC</name>
<organism evidence="1 2">
    <name type="scientific">Polyplax serrata</name>
    <name type="common">Common mouse louse</name>
    <dbReference type="NCBI Taxonomy" id="468196"/>
    <lineage>
        <taxon>Eukaryota</taxon>
        <taxon>Metazoa</taxon>
        <taxon>Ecdysozoa</taxon>
        <taxon>Arthropoda</taxon>
        <taxon>Hexapoda</taxon>
        <taxon>Insecta</taxon>
        <taxon>Pterygota</taxon>
        <taxon>Neoptera</taxon>
        <taxon>Paraneoptera</taxon>
        <taxon>Psocodea</taxon>
        <taxon>Troctomorpha</taxon>
        <taxon>Phthiraptera</taxon>
        <taxon>Anoplura</taxon>
        <taxon>Polyplacidae</taxon>
        <taxon>Polyplax</taxon>
    </lineage>
</organism>
<proteinExistence type="predicted"/>
<dbReference type="Proteomes" id="UP001359485">
    <property type="component" value="Unassembled WGS sequence"/>
</dbReference>
<keyword evidence="2" id="KW-1185">Reference proteome</keyword>
<protein>
    <submittedName>
        <fullName evidence="1">Uncharacterized protein</fullName>
    </submittedName>
</protein>
<reference evidence="1 2" key="1">
    <citation type="submission" date="2023-09" db="EMBL/GenBank/DDBJ databases">
        <title>Genomes of two closely related lineages of the louse Polyplax serrata with different host specificities.</title>
        <authorList>
            <person name="Martinu J."/>
            <person name="Tarabai H."/>
            <person name="Stefka J."/>
            <person name="Hypsa V."/>
        </authorList>
    </citation>
    <scope>NUCLEOTIDE SEQUENCE [LARGE SCALE GENOMIC DNA]</scope>
    <source>
        <strain evidence="1">98ZLc_SE</strain>
    </source>
</reference>
<evidence type="ECO:0000313" key="1">
    <source>
        <dbReference type="EMBL" id="KAK6622295.1"/>
    </source>
</evidence>
<dbReference type="EMBL" id="JAWJWF010000047">
    <property type="protein sequence ID" value="KAK6622295.1"/>
    <property type="molecule type" value="Genomic_DNA"/>
</dbReference>